<gene>
    <name evidence="2" type="ORF">CGI_10025840</name>
</gene>
<evidence type="ECO:0000256" key="1">
    <source>
        <dbReference type="SAM" id="MobiDB-lite"/>
    </source>
</evidence>
<dbReference type="AlphaFoldDB" id="K1QC46"/>
<feature type="compositionally biased region" description="Acidic residues" evidence="1">
    <location>
        <begin position="68"/>
        <end position="80"/>
    </location>
</feature>
<organism evidence="2">
    <name type="scientific">Magallana gigas</name>
    <name type="common">Pacific oyster</name>
    <name type="synonym">Crassostrea gigas</name>
    <dbReference type="NCBI Taxonomy" id="29159"/>
    <lineage>
        <taxon>Eukaryota</taxon>
        <taxon>Metazoa</taxon>
        <taxon>Spiralia</taxon>
        <taxon>Lophotrochozoa</taxon>
        <taxon>Mollusca</taxon>
        <taxon>Bivalvia</taxon>
        <taxon>Autobranchia</taxon>
        <taxon>Pteriomorphia</taxon>
        <taxon>Ostreida</taxon>
        <taxon>Ostreoidea</taxon>
        <taxon>Ostreidae</taxon>
        <taxon>Magallana</taxon>
    </lineage>
</organism>
<name>K1QC46_MAGGI</name>
<accession>K1QC46</accession>
<dbReference type="EMBL" id="JH817066">
    <property type="protein sequence ID" value="EKC26380.1"/>
    <property type="molecule type" value="Genomic_DNA"/>
</dbReference>
<evidence type="ECO:0000313" key="2">
    <source>
        <dbReference type="EMBL" id="EKC26380.1"/>
    </source>
</evidence>
<proteinExistence type="predicted"/>
<feature type="compositionally biased region" description="Polar residues" evidence="1">
    <location>
        <begin position="14"/>
        <end position="41"/>
    </location>
</feature>
<sequence>MVANTLPSRCLGPISQQETPPISSSLQDQDNKENVNPNHPIQQGGGDPSSDIKEMEENQETANWIPFEQEETEEDDEDDREHEAFNVLMDKARESNEKEWNQKYDKYIKEGLNRKEADEKIDEKMKSKDIQTFVSNYAALIQYILQLRHGSLHATIMYDVAEFQSKGYSEHKSIMMALNKNRHLIDGILEEDDDSAMESEEYDDSETEESQGDDTDEED</sequence>
<feature type="region of interest" description="Disordered" evidence="1">
    <location>
        <begin position="1"/>
        <end position="80"/>
    </location>
</feature>
<dbReference type="InParanoid" id="K1QC46"/>
<feature type="region of interest" description="Disordered" evidence="1">
    <location>
        <begin position="190"/>
        <end position="219"/>
    </location>
</feature>
<dbReference type="HOGENOM" id="CLU_093273_0_0_1"/>
<reference evidence="2" key="1">
    <citation type="journal article" date="2012" name="Nature">
        <title>The oyster genome reveals stress adaptation and complexity of shell formation.</title>
        <authorList>
            <person name="Zhang G."/>
            <person name="Fang X."/>
            <person name="Guo X."/>
            <person name="Li L."/>
            <person name="Luo R."/>
            <person name="Xu F."/>
            <person name="Yang P."/>
            <person name="Zhang L."/>
            <person name="Wang X."/>
            <person name="Qi H."/>
            <person name="Xiong Z."/>
            <person name="Que H."/>
            <person name="Xie Y."/>
            <person name="Holland P.W."/>
            <person name="Paps J."/>
            <person name="Zhu Y."/>
            <person name="Wu F."/>
            <person name="Chen Y."/>
            <person name="Wang J."/>
            <person name="Peng C."/>
            <person name="Meng J."/>
            <person name="Yang L."/>
            <person name="Liu J."/>
            <person name="Wen B."/>
            <person name="Zhang N."/>
            <person name="Huang Z."/>
            <person name="Zhu Q."/>
            <person name="Feng Y."/>
            <person name="Mount A."/>
            <person name="Hedgecock D."/>
            <person name="Xu Z."/>
            <person name="Liu Y."/>
            <person name="Domazet-Loso T."/>
            <person name="Du Y."/>
            <person name="Sun X."/>
            <person name="Zhang S."/>
            <person name="Liu B."/>
            <person name="Cheng P."/>
            <person name="Jiang X."/>
            <person name="Li J."/>
            <person name="Fan D."/>
            <person name="Wang W."/>
            <person name="Fu W."/>
            <person name="Wang T."/>
            <person name="Wang B."/>
            <person name="Zhang J."/>
            <person name="Peng Z."/>
            <person name="Li Y."/>
            <person name="Li N."/>
            <person name="Wang J."/>
            <person name="Chen M."/>
            <person name="He Y."/>
            <person name="Tan F."/>
            <person name="Song X."/>
            <person name="Zheng Q."/>
            <person name="Huang R."/>
            <person name="Yang H."/>
            <person name="Du X."/>
            <person name="Chen L."/>
            <person name="Yang M."/>
            <person name="Gaffney P.M."/>
            <person name="Wang S."/>
            <person name="Luo L."/>
            <person name="She Z."/>
            <person name="Ming Y."/>
            <person name="Huang W."/>
            <person name="Zhang S."/>
            <person name="Huang B."/>
            <person name="Zhang Y."/>
            <person name="Qu T."/>
            <person name="Ni P."/>
            <person name="Miao G."/>
            <person name="Wang J."/>
            <person name="Wang Q."/>
            <person name="Steinberg C.E."/>
            <person name="Wang H."/>
            <person name="Li N."/>
            <person name="Qian L."/>
            <person name="Zhang G."/>
            <person name="Li Y."/>
            <person name="Yang H."/>
            <person name="Liu X."/>
            <person name="Wang J."/>
            <person name="Yin Y."/>
            <person name="Wang J."/>
        </authorList>
    </citation>
    <scope>NUCLEOTIDE SEQUENCE [LARGE SCALE GENOMIC DNA]</scope>
    <source>
        <strain evidence="2">05x7-T-G4-1.051#20</strain>
    </source>
</reference>
<protein>
    <submittedName>
        <fullName evidence="2">Uncharacterized protein</fullName>
    </submittedName>
</protein>